<dbReference type="CDD" id="cd06223">
    <property type="entry name" value="PRTases_typeI"/>
    <property type="match status" value="1"/>
</dbReference>
<reference evidence="2" key="2">
    <citation type="submission" date="2021-08" db="EMBL/GenBank/DDBJ databases">
        <authorList>
            <person name="Dalcin Martins P."/>
        </authorList>
    </citation>
    <scope>NUCLEOTIDE SEQUENCE</scope>
    <source>
        <strain evidence="2">MAG_39</strain>
    </source>
</reference>
<dbReference type="SUPFAM" id="SSF53271">
    <property type="entry name" value="PRTase-like"/>
    <property type="match status" value="1"/>
</dbReference>
<reference evidence="2" key="1">
    <citation type="journal article" date="2021" name="bioRxiv">
        <title>Unraveling nitrogen, sulfur and carbon metabolic pathways and microbial community transcriptional responses to substrate deprivation and toxicity stresses in a bioreactor mimicking anoxic brackish coastal sediment conditions.</title>
        <authorList>
            <person name="Martins P.D."/>
            <person name="Echeveste M.J."/>
            <person name="Arshad A."/>
            <person name="Kurth J."/>
            <person name="Ouboter H."/>
            <person name="Jetten M.S.M."/>
            <person name="Welte C.U."/>
        </authorList>
    </citation>
    <scope>NUCLEOTIDE SEQUENCE</scope>
    <source>
        <strain evidence="2">MAG_39</strain>
    </source>
</reference>
<evidence type="ECO:0000313" key="2">
    <source>
        <dbReference type="EMBL" id="MBZ0156900.1"/>
    </source>
</evidence>
<proteinExistence type="predicted"/>
<gene>
    <name evidence="2" type="ORF">K8I29_11920</name>
</gene>
<keyword evidence="2" id="KW-0808">Transferase</keyword>
<dbReference type="Gene3D" id="3.30.1310.20">
    <property type="entry name" value="PRTase-like"/>
    <property type="match status" value="1"/>
</dbReference>
<dbReference type="Proteomes" id="UP000705867">
    <property type="component" value="Unassembled WGS sequence"/>
</dbReference>
<name>A0A953M1M4_9BACT</name>
<protein>
    <submittedName>
        <fullName evidence="2">Phosphoribosyltransferase</fullName>
    </submittedName>
</protein>
<sequence>MASLIEDSSLRDRVRVFADRTDAGKRLASLLAGYGVPSRDSGGDSGGIVFAIPAGGVPVAAEIASALRLSLELLITRKLQIPYNPEAGFGAVTPDGEVVFNEDLMRYLKLSGDDIRKAVERTMENIRQREQLFRQGRPYPEVRGKTVLVVDDGLASGFTMRAAVRFLRKSSPGRVVVAVPTGLESTLRRIMQDAAEVVCLNVRTGVPFAVAAAYRKWHDLTDADVLNLIHKFGT</sequence>
<comment type="caution">
    <text evidence="2">The sequence shown here is derived from an EMBL/GenBank/DDBJ whole genome shotgun (WGS) entry which is preliminary data.</text>
</comment>
<dbReference type="InterPro" id="IPR029057">
    <property type="entry name" value="PRTase-like"/>
</dbReference>
<keyword evidence="2" id="KW-0328">Glycosyltransferase</keyword>
<evidence type="ECO:0000259" key="1">
    <source>
        <dbReference type="Pfam" id="PF00156"/>
    </source>
</evidence>
<dbReference type="AlphaFoldDB" id="A0A953M1M4"/>
<accession>A0A953M1M4</accession>
<evidence type="ECO:0000313" key="3">
    <source>
        <dbReference type="Proteomes" id="UP000705867"/>
    </source>
</evidence>
<dbReference type="EMBL" id="JAIOIV010000095">
    <property type="protein sequence ID" value="MBZ0156900.1"/>
    <property type="molecule type" value="Genomic_DNA"/>
</dbReference>
<feature type="domain" description="Phosphoribosyltransferase" evidence="1">
    <location>
        <begin position="98"/>
        <end position="201"/>
    </location>
</feature>
<dbReference type="InterPro" id="IPR000836">
    <property type="entry name" value="PRTase_dom"/>
</dbReference>
<organism evidence="2 3">
    <name type="scientific">Candidatus Nitrobium versatile</name>
    <dbReference type="NCBI Taxonomy" id="2884831"/>
    <lineage>
        <taxon>Bacteria</taxon>
        <taxon>Pseudomonadati</taxon>
        <taxon>Nitrospirota</taxon>
        <taxon>Nitrospiria</taxon>
        <taxon>Nitrospirales</taxon>
        <taxon>Nitrospiraceae</taxon>
        <taxon>Candidatus Nitrobium</taxon>
    </lineage>
</organism>
<dbReference type="Gene3D" id="3.40.50.2020">
    <property type="match status" value="1"/>
</dbReference>
<dbReference type="GO" id="GO:0016757">
    <property type="term" value="F:glycosyltransferase activity"/>
    <property type="evidence" value="ECO:0007669"/>
    <property type="project" value="UniProtKB-KW"/>
</dbReference>
<dbReference type="Pfam" id="PF00156">
    <property type="entry name" value="Pribosyltran"/>
    <property type="match status" value="1"/>
</dbReference>